<proteinExistence type="predicted"/>
<feature type="transmembrane region" description="Helical" evidence="2">
    <location>
        <begin position="136"/>
        <end position="156"/>
    </location>
</feature>
<feature type="compositionally biased region" description="Low complexity" evidence="1">
    <location>
        <begin position="369"/>
        <end position="379"/>
    </location>
</feature>
<keyword evidence="2" id="KW-0472">Membrane</keyword>
<name>A0AA38LW84_9TREE</name>
<keyword evidence="2" id="KW-0812">Transmembrane</keyword>
<feature type="transmembrane region" description="Helical" evidence="2">
    <location>
        <begin position="168"/>
        <end position="192"/>
    </location>
</feature>
<comment type="caution">
    <text evidence="3">The sequence shown here is derived from an EMBL/GenBank/DDBJ whole genome shotgun (WGS) entry which is preliminary data.</text>
</comment>
<gene>
    <name evidence="3" type="ORF">MKK02DRAFT_43289</name>
</gene>
<feature type="transmembrane region" description="Helical" evidence="2">
    <location>
        <begin position="224"/>
        <end position="244"/>
    </location>
</feature>
<evidence type="ECO:0000256" key="2">
    <source>
        <dbReference type="SAM" id="Phobius"/>
    </source>
</evidence>
<feature type="transmembrane region" description="Helical" evidence="2">
    <location>
        <begin position="6"/>
        <end position="23"/>
    </location>
</feature>
<protein>
    <submittedName>
        <fullName evidence="3">Uncharacterized protein</fullName>
    </submittedName>
</protein>
<organism evidence="3 4">
    <name type="scientific">Dioszegia hungarica</name>
    <dbReference type="NCBI Taxonomy" id="4972"/>
    <lineage>
        <taxon>Eukaryota</taxon>
        <taxon>Fungi</taxon>
        <taxon>Dikarya</taxon>
        <taxon>Basidiomycota</taxon>
        <taxon>Agaricomycotina</taxon>
        <taxon>Tremellomycetes</taxon>
        <taxon>Tremellales</taxon>
        <taxon>Bulleribasidiaceae</taxon>
        <taxon>Dioszegia</taxon>
    </lineage>
</organism>
<feature type="region of interest" description="Disordered" evidence="1">
    <location>
        <begin position="403"/>
        <end position="471"/>
    </location>
</feature>
<dbReference type="EMBL" id="JAKWFO010000004">
    <property type="protein sequence ID" value="KAI9637363.1"/>
    <property type="molecule type" value="Genomic_DNA"/>
</dbReference>
<feature type="region of interest" description="Disordered" evidence="1">
    <location>
        <begin position="363"/>
        <end position="390"/>
    </location>
</feature>
<keyword evidence="4" id="KW-1185">Reference proteome</keyword>
<dbReference type="Proteomes" id="UP001164286">
    <property type="component" value="Unassembled WGS sequence"/>
</dbReference>
<sequence length="471" mass="52031">MEVFSLLSGSGLIFFIWHMWRYDGFRCLIPTRQDWFRALICYLMLASISLLFACGLIQMYVLYSQYFATINGITLPKPWTLWPERFQQLWRDSLYILAMGWACLQAVHLEEFLYWAHLMSSIRYPTGPKVSWVRSVYFKIWVGGTLAGLVLLYGAVNIERNDLEVMRSYLFLVGGASSAVLAIFSTGLCFAVPSFVRTVRSQGASYEVLDRLAFFAEMNGIRTVFRWIYSIAFIILSADGLSSAKPINTSPFASDLVLMTAIVAVLIVACLSVILLLPRNMTAEALPATAIPAKMRMVAYPRPRFSSVNPPHSAALTASSGGGGRAGSEVQIDQMAILGRRLNLDREAMGGMTEDLLELPHQVAPKPPASASSGASADGDSTREGYKASQSEEHIFTQQAAMEEAMGSTGTGSKRAKSPKTGVRWSEVPSILSRERQGAETPPMPAGSMSPRRPPRPSEIWVHTEETVKRD</sequence>
<feature type="compositionally biased region" description="Basic and acidic residues" evidence="1">
    <location>
        <begin position="462"/>
        <end position="471"/>
    </location>
</feature>
<evidence type="ECO:0000313" key="4">
    <source>
        <dbReference type="Proteomes" id="UP001164286"/>
    </source>
</evidence>
<dbReference type="GeneID" id="77731563"/>
<evidence type="ECO:0000256" key="1">
    <source>
        <dbReference type="SAM" id="MobiDB-lite"/>
    </source>
</evidence>
<dbReference type="AlphaFoldDB" id="A0AA38LW84"/>
<reference evidence="3" key="1">
    <citation type="journal article" date="2022" name="G3 (Bethesda)">
        <title>High quality genome of the basidiomycete yeast Dioszegia hungarica PDD-24b-2 isolated from cloud water.</title>
        <authorList>
            <person name="Jarrige D."/>
            <person name="Haridas S."/>
            <person name="Bleykasten-Grosshans C."/>
            <person name="Joly M."/>
            <person name="Nadalig T."/>
            <person name="Sancelme M."/>
            <person name="Vuilleumier S."/>
            <person name="Grigoriev I.V."/>
            <person name="Amato P."/>
            <person name="Bringel F."/>
        </authorList>
    </citation>
    <scope>NUCLEOTIDE SEQUENCE</scope>
    <source>
        <strain evidence="3">PDD-24b-2</strain>
    </source>
</reference>
<evidence type="ECO:0000313" key="3">
    <source>
        <dbReference type="EMBL" id="KAI9637363.1"/>
    </source>
</evidence>
<keyword evidence="2" id="KW-1133">Transmembrane helix</keyword>
<feature type="transmembrane region" description="Helical" evidence="2">
    <location>
        <begin position="256"/>
        <end position="277"/>
    </location>
</feature>
<dbReference type="RefSeq" id="XP_052947140.1">
    <property type="nucleotide sequence ID" value="XM_053092358.1"/>
</dbReference>
<feature type="compositionally biased region" description="Basic and acidic residues" evidence="1">
    <location>
        <begin position="380"/>
        <end position="390"/>
    </location>
</feature>
<feature type="transmembrane region" description="Helical" evidence="2">
    <location>
        <begin position="35"/>
        <end position="61"/>
    </location>
</feature>
<accession>A0AA38LW84</accession>